<proteinExistence type="predicted"/>
<keyword evidence="3" id="KW-1185">Reference proteome</keyword>
<sequence length="163" mass="17855">MVGSGYTHRPEGHQISSYRTPSWLRSAFVALLVTRSTISTVKALFGPVAGRVRGADKICEAASCHSDEEGKSDAEMDEHADLSEDEVEDEQGQDKVPVAFDLTEGDLDRLQADEWDVFKESSSGQVLLDPIPLYDGPSGPTRAVMAYASNPFAIFYFILPKEL</sequence>
<accession>A0A9W7D781</accession>
<comment type="caution">
    <text evidence="2">The sequence shown here is derived from an EMBL/GenBank/DDBJ whole genome shotgun (WGS) entry which is preliminary data.</text>
</comment>
<feature type="region of interest" description="Disordered" evidence="1">
    <location>
        <begin position="63"/>
        <end position="94"/>
    </location>
</feature>
<dbReference type="EMBL" id="BSXT01003725">
    <property type="protein sequence ID" value="GMF55441.1"/>
    <property type="molecule type" value="Genomic_DNA"/>
</dbReference>
<dbReference type="AlphaFoldDB" id="A0A9W7D781"/>
<evidence type="ECO:0000256" key="1">
    <source>
        <dbReference type="SAM" id="MobiDB-lite"/>
    </source>
</evidence>
<dbReference type="Proteomes" id="UP001165121">
    <property type="component" value="Unassembled WGS sequence"/>
</dbReference>
<gene>
    <name evidence="2" type="ORF">Pfra01_002335300</name>
</gene>
<dbReference type="OrthoDB" id="129087at2759"/>
<name>A0A9W7D781_9STRA</name>
<reference evidence="2" key="1">
    <citation type="submission" date="2023-04" db="EMBL/GenBank/DDBJ databases">
        <title>Phytophthora fragariaefolia NBRC 109709.</title>
        <authorList>
            <person name="Ichikawa N."/>
            <person name="Sato H."/>
            <person name="Tonouchi N."/>
        </authorList>
    </citation>
    <scope>NUCLEOTIDE SEQUENCE</scope>
    <source>
        <strain evidence="2">NBRC 109709</strain>
    </source>
</reference>
<feature type="compositionally biased region" description="Basic and acidic residues" evidence="1">
    <location>
        <begin position="63"/>
        <end position="82"/>
    </location>
</feature>
<protein>
    <submittedName>
        <fullName evidence="2">Unnamed protein product</fullName>
    </submittedName>
</protein>
<organism evidence="2 3">
    <name type="scientific">Phytophthora fragariaefolia</name>
    <dbReference type="NCBI Taxonomy" id="1490495"/>
    <lineage>
        <taxon>Eukaryota</taxon>
        <taxon>Sar</taxon>
        <taxon>Stramenopiles</taxon>
        <taxon>Oomycota</taxon>
        <taxon>Peronosporomycetes</taxon>
        <taxon>Peronosporales</taxon>
        <taxon>Peronosporaceae</taxon>
        <taxon>Phytophthora</taxon>
    </lineage>
</organism>
<evidence type="ECO:0000313" key="3">
    <source>
        <dbReference type="Proteomes" id="UP001165121"/>
    </source>
</evidence>
<evidence type="ECO:0000313" key="2">
    <source>
        <dbReference type="EMBL" id="GMF55441.1"/>
    </source>
</evidence>